<dbReference type="RefSeq" id="WP_386053307.1">
    <property type="nucleotide sequence ID" value="NZ_JBHTKH010000008.1"/>
</dbReference>
<evidence type="ECO:0000313" key="1">
    <source>
        <dbReference type="EMBL" id="MFD1055332.1"/>
    </source>
</evidence>
<keyword evidence="2" id="KW-1185">Reference proteome</keyword>
<protein>
    <submittedName>
        <fullName evidence="1">Uncharacterized protein</fullName>
    </submittedName>
</protein>
<reference evidence="2" key="1">
    <citation type="journal article" date="2019" name="Int. J. Syst. Evol. Microbiol.">
        <title>The Global Catalogue of Microorganisms (GCM) 10K type strain sequencing project: providing services to taxonomists for standard genome sequencing and annotation.</title>
        <authorList>
            <consortium name="The Broad Institute Genomics Platform"/>
            <consortium name="The Broad Institute Genome Sequencing Center for Infectious Disease"/>
            <person name="Wu L."/>
            <person name="Ma J."/>
        </authorList>
    </citation>
    <scope>NUCLEOTIDE SEQUENCE [LARGE SCALE GENOMIC DNA]</scope>
    <source>
        <strain evidence="2">CCUG 57508</strain>
    </source>
</reference>
<dbReference type="Proteomes" id="UP001597046">
    <property type="component" value="Unassembled WGS sequence"/>
</dbReference>
<sequence>MYDRIDPITARNQLAALHSRGATPDPEAKAAAQRTLATAKIDKAIREALAVAPGLDDAHVGHLVGLILNASGVDGETSIRVERDVRAAVVAAQGGEGK</sequence>
<name>A0ABW3MYM6_9MICO</name>
<comment type="caution">
    <text evidence="1">The sequence shown here is derived from an EMBL/GenBank/DDBJ whole genome shotgun (WGS) entry which is preliminary data.</text>
</comment>
<accession>A0ABW3MYM6</accession>
<dbReference type="EMBL" id="JBHTKH010000008">
    <property type="protein sequence ID" value="MFD1055332.1"/>
    <property type="molecule type" value="Genomic_DNA"/>
</dbReference>
<organism evidence="1 2">
    <name type="scientific">Terrabacter terrigena</name>
    <dbReference type="NCBI Taxonomy" id="574718"/>
    <lineage>
        <taxon>Bacteria</taxon>
        <taxon>Bacillati</taxon>
        <taxon>Actinomycetota</taxon>
        <taxon>Actinomycetes</taxon>
        <taxon>Micrococcales</taxon>
        <taxon>Intrasporangiaceae</taxon>
        <taxon>Terrabacter</taxon>
    </lineage>
</organism>
<gene>
    <name evidence="1" type="ORF">ACFQ2V_13525</name>
</gene>
<proteinExistence type="predicted"/>
<evidence type="ECO:0000313" key="2">
    <source>
        <dbReference type="Proteomes" id="UP001597046"/>
    </source>
</evidence>